<dbReference type="InterPro" id="IPR001849">
    <property type="entry name" value="PH_domain"/>
</dbReference>
<dbReference type="AlphaFoldDB" id="A0AAI8VHB6"/>
<protein>
    <submittedName>
        <fullName evidence="2">Uu.00g123370.m01.CDS01</fullName>
    </submittedName>
</protein>
<organism evidence="2 3">
    <name type="scientific">Anthostomella pinea</name>
    <dbReference type="NCBI Taxonomy" id="933095"/>
    <lineage>
        <taxon>Eukaryota</taxon>
        <taxon>Fungi</taxon>
        <taxon>Dikarya</taxon>
        <taxon>Ascomycota</taxon>
        <taxon>Pezizomycotina</taxon>
        <taxon>Sordariomycetes</taxon>
        <taxon>Xylariomycetidae</taxon>
        <taxon>Xylariales</taxon>
        <taxon>Xylariaceae</taxon>
        <taxon>Anthostomella</taxon>
    </lineage>
</organism>
<dbReference type="PROSITE" id="PS50003">
    <property type="entry name" value="PH_DOMAIN"/>
    <property type="match status" value="1"/>
</dbReference>
<gene>
    <name evidence="2" type="ORF">KHLLAP_LOCUS5411</name>
</gene>
<comment type="caution">
    <text evidence="2">The sequence shown here is derived from an EMBL/GenBank/DDBJ whole genome shotgun (WGS) entry which is preliminary data.</text>
</comment>
<proteinExistence type="predicted"/>
<dbReference type="InterPro" id="IPR011993">
    <property type="entry name" value="PH-like_dom_sf"/>
</dbReference>
<keyword evidence="3" id="KW-1185">Reference proteome</keyword>
<dbReference type="Proteomes" id="UP001295740">
    <property type="component" value="Unassembled WGS sequence"/>
</dbReference>
<feature type="domain" description="PH" evidence="1">
    <location>
        <begin position="58"/>
        <end position="145"/>
    </location>
</feature>
<evidence type="ECO:0000259" key="1">
    <source>
        <dbReference type="PROSITE" id="PS50003"/>
    </source>
</evidence>
<evidence type="ECO:0000313" key="3">
    <source>
        <dbReference type="Proteomes" id="UP001295740"/>
    </source>
</evidence>
<accession>A0AAI8VHB6</accession>
<evidence type="ECO:0000313" key="2">
    <source>
        <dbReference type="EMBL" id="CAJ2504943.1"/>
    </source>
</evidence>
<dbReference type="Gene3D" id="2.30.29.30">
    <property type="entry name" value="Pleckstrin-homology domain (PH domain)/Phosphotyrosine-binding domain (PTB)"/>
    <property type="match status" value="1"/>
</dbReference>
<reference evidence="2" key="1">
    <citation type="submission" date="2023-10" db="EMBL/GenBank/DDBJ databases">
        <authorList>
            <person name="Hackl T."/>
        </authorList>
    </citation>
    <scope>NUCLEOTIDE SEQUENCE</scope>
</reference>
<dbReference type="SUPFAM" id="SSF50729">
    <property type="entry name" value="PH domain-like"/>
    <property type="match status" value="1"/>
</dbReference>
<dbReference type="EMBL" id="CAUWAG010000007">
    <property type="protein sequence ID" value="CAJ2504943.1"/>
    <property type="molecule type" value="Genomic_DNA"/>
</dbReference>
<name>A0AAI8VHB6_9PEZI</name>
<sequence>MAETTTQCVTHAKGTRIPGRGATINIPCLSGPASRLRNAIGLPASSPVTQNGSFEFDRVVKSGYVHKSTRKTKAWKHVFLVLWPNSLFIYKSDSESKLRHKPHTKAAYPDAPQPILVACLRVPGSNTDVLRLRDARCPPGADGDR</sequence>